<dbReference type="FunFam" id="2.30.30.30:FF:000001">
    <property type="entry name" value="50S ribosomal protein L2"/>
    <property type="match status" value="1"/>
</dbReference>
<geneLocation type="chloroplast" evidence="9"/>
<dbReference type="GO" id="GO:0032543">
    <property type="term" value="P:mitochondrial translation"/>
    <property type="evidence" value="ECO:0007669"/>
    <property type="project" value="TreeGrafter"/>
</dbReference>
<dbReference type="InterPro" id="IPR002171">
    <property type="entry name" value="Ribosomal_uL2"/>
</dbReference>
<dbReference type="SMART" id="SM01383">
    <property type="entry name" value="Ribosomal_L2"/>
    <property type="match status" value="1"/>
</dbReference>
<dbReference type="Pfam" id="PF00181">
    <property type="entry name" value="Ribosomal_L2_N"/>
    <property type="match status" value="1"/>
</dbReference>
<sequence length="273" mass="30958">MIFSLYTNSYLLHKQKRQDIDKTNDPYKALTKGFYRNKGRNNRGVITSRHKGGGHKRLYRKISFKRENLITSYHVIKVEYDPNRTANIALVTNKNLEKKYIIHPHFLNIGDIIQSGSSSPIKIGNSLPLYNIPIGMPIHNISLKLEQEGKLVRAAGTFAQIIAKQQKYIIIKLPSSEIKTIPSKCHATIGQIGNKNIKKFSKKKAGRNRWLGKRPHVRGVAMNPVDHPHGGGEGKSPIGRRAPSTYKGKKLFGVKTRKKNHYSNYSIIKSRSK</sequence>
<dbReference type="NCBIfam" id="TIGR01171">
    <property type="entry name" value="rplB_bact"/>
    <property type="match status" value="1"/>
</dbReference>
<keyword evidence="3" id="KW-0687">Ribonucleoprotein</keyword>
<name>A0A6M3WWB4_9FLOR</name>
<dbReference type="PANTHER" id="PTHR13691">
    <property type="entry name" value="RIBOSOMAL PROTEIN L2"/>
    <property type="match status" value="1"/>
</dbReference>
<evidence type="ECO:0000256" key="4">
    <source>
        <dbReference type="ARBA" id="ARBA00035445"/>
    </source>
</evidence>
<feature type="domain" description="Large ribosomal subunit protein uL2 C-terminal" evidence="7">
    <location>
        <begin position="121"/>
        <end position="250"/>
    </location>
</feature>
<feature type="region of interest" description="Disordered" evidence="6">
    <location>
        <begin position="219"/>
        <end position="245"/>
    </location>
</feature>
<dbReference type="GO" id="GO:0003723">
    <property type="term" value="F:RNA binding"/>
    <property type="evidence" value="ECO:0007669"/>
    <property type="project" value="InterPro"/>
</dbReference>
<dbReference type="Pfam" id="PF03947">
    <property type="entry name" value="Ribosomal_L2_C"/>
    <property type="match status" value="1"/>
</dbReference>
<dbReference type="Gene3D" id="2.30.30.30">
    <property type="match status" value="1"/>
</dbReference>
<evidence type="ECO:0000259" key="7">
    <source>
        <dbReference type="SMART" id="SM01382"/>
    </source>
</evidence>
<dbReference type="InterPro" id="IPR014722">
    <property type="entry name" value="Rib_uL2_dom2"/>
</dbReference>
<accession>A0A6M3WWB4</accession>
<reference evidence="9" key="1">
    <citation type="journal article" date="2020" name="J. Phycol.">
        <title>The Organelle Genomes in the Photosynthetic Red Algal Parasite Pterocladiophila hemisphaerica (Florideophyceae, Rhodophyta) Have Elevated Substitution Rates and Extreme Gene Loss in the Plastid Genome.</title>
        <authorList>
            <person name="Preuss M."/>
            <person name="Verbruggen H."/>
            <person name="Zuccarello G.C."/>
        </authorList>
    </citation>
    <scope>NUCLEOTIDE SEQUENCE</scope>
</reference>
<dbReference type="InterPro" id="IPR008991">
    <property type="entry name" value="Translation_prot_SH3-like_sf"/>
</dbReference>
<dbReference type="Gene3D" id="2.40.50.140">
    <property type="entry name" value="Nucleic acid-binding proteins"/>
    <property type="match status" value="1"/>
</dbReference>
<evidence type="ECO:0000256" key="3">
    <source>
        <dbReference type="ARBA" id="ARBA00023274"/>
    </source>
</evidence>
<dbReference type="InterPro" id="IPR005880">
    <property type="entry name" value="Ribosomal_uL2_bac/org-type"/>
</dbReference>
<dbReference type="PIRSF" id="PIRSF002158">
    <property type="entry name" value="Ribosomal_L2"/>
    <property type="match status" value="1"/>
</dbReference>
<dbReference type="FunFam" id="4.10.950.10:FF:000001">
    <property type="entry name" value="50S ribosomal protein L2"/>
    <property type="match status" value="1"/>
</dbReference>
<evidence type="ECO:0000256" key="6">
    <source>
        <dbReference type="SAM" id="MobiDB-lite"/>
    </source>
</evidence>
<keyword evidence="2 9" id="KW-0689">Ribosomal protein</keyword>
<dbReference type="Gene3D" id="4.10.950.10">
    <property type="entry name" value="Ribosomal protein L2, domain 3"/>
    <property type="match status" value="1"/>
</dbReference>
<dbReference type="GO" id="GO:0016740">
    <property type="term" value="F:transferase activity"/>
    <property type="evidence" value="ECO:0007669"/>
    <property type="project" value="InterPro"/>
</dbReference>
<dbReference type="SMART" id="SM01382">
    <property type="entry name" value="Ribosomal_L2_C"/>
    <property type="match status" value="1"/>
</dbReference>
<dbReference type="InterPro" id="IPR022669">
    <property type="entry name" value="Ribosomal_uL2_C"/>
</dbReference>
<gene>
    <name evidence="9" type="primary">rpl2</name>
</gene>
<comment type="similarity">
    <text evidence="1">Belongs to the universal ribosomal protein uL2 family.</text>
</comment>
<dbReference type="InterPro" id="IPR012340">
    <property type="entry name" value="NA-bd_OB-fold"/>
</dbReference>
<keyword evidence="9" id="KW-0934">Plastid</keyword>
<protein>
    <recommendedName>
        <fullName evidence="5">Large ribosomal subunit protein uL2m</fullName>
    </recommendedName>
    <alternativeName>
        <fullName evidence="4">50S ribosomal protein L2, chloroplastic</fullName>
    </alternativeName>
</protein>
<dbReference type="PANTHER" id="PTHR13691:SF5">
    <property type="entry name" value="LARGE RIBOSOMAL SUBUNIT PROTEIN UL2M"/>
    <property type="match status" value="1"/>
</dbReference>
<evidence type="ECO:0000256" key="5">
    <source>
        <dbReference type="ARBA" id="ARBA00069872"/>
    </source>
</evidence>
<evidence type="ECO:0000256" key="2">
    <source>
        <dbReference type="ARBA" id="ARBA00022980"/>
    </source>
</evidence>
<dbReference type="SUPFAM" id="SSF50249">
    <property type="entry name" value="Nucleic acid-binding proteins"/>
    <property type="match status" value="1"/>
</dbReference>
<dbReference type="InterPro" id="IPR022671">
    <property type="entry name" value="Ribosomal_uL2_CS"/>
</dbReference>
<dbReference type="SUPFAM" id="SSF50104">
    <property type="entry name" value="Translation proteins SH3-like domain"/>
    <property type="match status" value="1"/>
</dbReference>
<organism evidence="9">
    <name type="scientific">Pterocladiophila hemisphaerica</name>
    <dbReference type="NCBI Taxonomy" id="2712948"/>
    <lineage>
        <taxon>Eukaryota</taxon>
        <taxon>Rhodophyta</taxon>
        <taxon>Florideophyceae</taxon>
        <taxon>Rhodymeniophycidae</taxon>
        <taxon>Gracilariales</taxon>
        <taxon>Pterocladiophilaceae</taxon>
        <taxon>Pterocladiophila</taxon>
    </lineage>
</organism>
<evidence type="ECO:0000256" key="1">
    <source>
        <dbReference type="ARBA" id="ARBA00005636"/>
    </source>
</evidence>
<feature type="domain" description="Large ribosomal subunit protein uL2 RNA-binding" evidence="8">
    <location>
        <begin position="39"/>
        <end position="115"/>
    </location>
</feature>
<proteinExistence type="inferred from homology"/>
<keyword evidence="9" id="KW-0150">Chloroplast</keyword>
<dbReference type="PROSITE" id="PS00467">
    <property type="entry name" value="RIBOSOMAL_L2"/>
    <property type="match status" value="1"/>
</dbReference>
<dbReference type="GO" id="GO:0003735">
    <property type="term" value="F:structural constituent of ribosome"/>
    <property type="evidence" value="ECO:0007669"/>
    <property type="project" value="InterPro"/>
</dbReference>
<dbReference type="EMBL" id="MT117918">
    <property type="protein sequence ID" value="QJH88434.1"/>
    <property type="molecule type" value="Genomic_DNA"/>
</dbReference>
<dbReference type="InterPro" id="IPR014726">
    <property type="entry name" value="Ribosomal_uL2_dom3"/>
</dbReference>
<evidence type="ECO:0000259" key="8">
    <source>
        <dbReference type="SMART" id="SM01383"/>
    </source>
</evidence>
<dbReference type="InterPro" id="IPR022666">
    <property type="entry name" value="Ribosomal_uL2_RNA-bd_dom"/>
</dbReference>
<dbReference type="AlphaFoldDB" id="A0A6M3WWB4"/>
<evidence type="ECO:0000313" key="9">
    <source>
        <dbReference type="EMBL" id="QJH88434.1"/>
    </source>
</evidence>
<dbReference type="GO" id="GO:0005762">
    <property type="term" value="C:mitochondrial large ribosomal subunit"/>
    <property type="evidence" value="ECO:0007669"/>
    <property type="project" value="TreeGrafter"/>
</dbReference>